<organism evidence="1 2">
    <name type="scientific">Bradyrhizobium elkanii</name>
    <dbReference type="NCBI Taxonomy" id="29448"/>
    <lineage>
        <taxon>Bacteria</taxon>
        <taxon>Pseudomonadati</taxon>
        <taxon>Pseudomonadota</taxon>
        <taxon>Alphaproteobacteria</taxon>
        <taxon>Hyphomicrobiales</taxon>
        <taxon>Nitrobacteraceae</taxon>
        <taxon>Bradyrhizobium</taxon>
    </lineage>
</organism>
<name>A0ABV4F8U8_BRAEL</name>
<dbReference type="Proteomes" id="UP001565471">
    <property type="component" value="Unassembled WGS sequence"/>
</dbReference>
<reference evidence="1 2" key="1">
    <citation type="submission" date="2024-07" db="EMBL/GenBank/DDBJ databases">
        <title>Genomic Encyclopedia of Type Strains, Phase V (KMG-V): Genome sequencing to study the core and pangenomes of soil and plant-associated prokaryotes.</title>
        <authorList>
            <person name="Whitman W."/>
        </authorList>
    </citation>
    <scope>NUCLEOTIDE SEQUENCE [LARGE SCALE GENOMIC DNA]</scope>
    <source>
        <strain evidence="1 2">USDA 415</strain>
    </source>
</reference>
<gene>
    <name evidence="1" type="ORF">ABIF29_006194</name>
</gene>
<accession>A0ABV4F8U8</accession>
<keyword evidence="2" id="KW-1185">Reference proteome</keyword>
<dbReference type="EMBL" id="JBGBZA010000002">
    <property type="protein sequence ID" value="MEY9319395.1"/>
    <property type="molecule type" value="Genomic_DNA"/>
</dbReference>
<evidence type="ECO:0000313" key="1">
    <source>
        <dbReference type="EMBL" id="MEY9319395.1"/>
    </source>
</evidence>
<sequence length="51" mass="5558">MPQAANVRVVGAFAERADEKVERSRATKRGISGAVANRLWTESRLSSDLAE</sequence>
<evidence type="ECO:0000313" key="2">
    <source>
        <dbReference type="Proteomes" id="UP001565471"/>
    </source>
</evidence>
<comment type="caution">
    <text evidence="1">The sequence shown here is derived from an EMBL/GenBank/DDBJ whole genome shotgun (WGS) entry which is preliminary data.</text>
</comment>
<proteinExistence type="predicted"/>
<protein>
    <submittedName>
        <fullName evidence="1">Uncharacterized protein</fullName>
    </submittedName>
</protein>